<feature type="domain" description="Acyl-CoA dehydrogenase/oxidase C-terminal" evidence="3">
    <location>
        <begin position="232"/>
        <end position="380"/>
    </location>
</feature>
<organism evidence="6 7">
    <name type="scientific">Reyranella humidisoli</name>
    <dbReference type="NCBI Taxonomy" id="2849149"/>
    <lineage>
        <taxon>Bacteria</taxon>
        <taxon>Pseudomonadati</taxon>
        <taxon>Pseudomonadota</taxon>
        <taxon>Alphaproteobacteria</taxon>
        <taxon>Hyphomicrobiales</taxon>
        <taxon>Reyranellaceae</taxon>
        <taxon>Reyranella</taxon>
    </lineage>
</organism>
<dbReference type="InterPro" id="IPR009075">
    <property type="entry name" value="AcylCo_DH/oxidase_C"/>
</dbReference>
<feature type="domain" description="Acyl-CoA oxidase/dehydrogenase middle" evidence="4">
    <location>
        <begin position="127"/>
        <end position="220"/>
    </location>
</feature>
<dbReference type="Proteomes" id="UP000727907">
    <property type="component" value="Unassembled WGS sequence"/>
</dbReference>
<feature type="domain" description="Acyl-CoA dehydrogenase/oxidase N-terminal" evidence="5">
    <location>
        <begin position="5"/>
        <end position="123"/>
    </location>
</feature>
<accession>A0ABS6IKB6</accession>
<dbReference type="PANTHER" id="PTHR48083:SF2">
    <property type="entry name" value="MEDIUM-CHAIN SPECIFIC ACYL-COA DEHYDROGENASE, MITOCHONDRIAL"/>
    <property type="match status" value="1"/>
</dbReference>
<dbReference type="Pfam" id="PF00441">
    <property type="entry name" value="Acyl-CoA_dh_1"/>
    <property type="match status" value="1"/>
</dbReference>
<gene>
    <name evidence="6" type="ORF">KQ910_08025</name>
</gene>
<reference evidence="6 7" key="1">
    <citation type="submission" date="2021-06" db="EMBL/GenBank/DDBJ databases">
        <authorList>
            <person name="Lee D.H."/>
        </authorList>
    </citation>
    <scope>NUCLEOTIDE SEQUENCE [LARGE SCALE GENOMIC DNA]</scope>
    <source>
        <strain evidence="6 7">MMS21-HV4-11</strain>
    </source>
</reference>
<dbReference type="CDD" id="cd00567">
    <property type="entry name" value="ACAD"/>
    <property type="match status" value="1"/>
</dbReference>
<protein>
    <submittedName>
        <fullName evidence="6">Acyl-CoA dehydrogenase</fullName>
    </submittedName>
</protein>
<comment type="caution">
    <text evidence="6">The sequence shown here is derived from an EMBL/GenBank/DDBJ whole genome shotgun (WGS) entry which is preliminary data.</text>
</comment>
<dbReference type="PANTHER" id="PTHR48083">
    <property type="entry name" value="MEDIUM-CHAIN SPECIFIC ACYL-COA DEHYDROGENASE, MITOCHONDRIAL-RELATED"/>
    <property type="match status" value="1"/>
</dbReference>
<evidence type="ECO:0000259" key="5">
    <source>
        <dbReference type="Pfam" id="PF02771"/>
    </source>
</evidence>
<keyword evidence="7" id="KW-1185">Reference proteome</keyword>
<evidence type="ECO:0000313" key="7">
    <source>
        <dbReference type="Proteomes" id="UP000727907"/>
    </source>
</evidence>
<dbReference type="Pfam" id="PF02771">
    <property type="entry name" value="Acyl-CoA_dh_N"/>
    <property type="match status" value="1"/>
</dbReference>
<evidence type="ECO:0000313" key="6">
    <source>
        <dbReference type="EMBL" id="MBU8873708.1"/>
    </source>
</evidence>
<dbReference type="InterPro" id="IPR013786">
    <property type="entry name" value="AcylCoA_DH/ox_N"/>
</dbReference>
<name>A0ABS6IKB6_9HYPH</name>
<dbReference type="InterPro" id="IPR006091">
    <property type="entry name" value="Acyl-CoA_Oxase/DH_mid-dom"/>
</dbReference>
<evidence type="ECO:0000256" key="2">
    <source>
        <dbReference type="ARBA" id="ARBA00023002"/>
    </source>
</evidence>
<dbReference type="InterPro" id="IPR050741">
    <property type="entry name" value="Acyl-CoA_dehydrogenase"/>
</dbReference>
<evidence type="ECO:0000259" key="3">
    <source>
        <dbReference type="Pfam" id="PF00441"/>
    </source>
</evidence>
<keyword evidence="1" id="KW-0285">Flavoprotein</keyword>
<dbReference type="Pfam" id="PF02770">
    <property type="entry name" value="Acyl-CoA_dh_M"/>
    <property type="match status" value="1"/>
</dbReference>
<dbReference type="EMBL" id="JAHOPB010000001">
    <property type="protein sequence ID" value="MBU8873708.1"/>
    <property type="molecule type" value="Genomic_DNA"/>
</dbReference>
<dbReference type="RefSeq" id="WP_216958112.1">
    <property type="nucleotide sequence ID" value="NZ_JAHOPB010000001.1"/>
</dbReference>
<sequence>METPHEHGALQETVRRFVEQELIPLEKTMLAREAGGGELHLTAAESAPLLQKCRELGLWGLDAPAELGGADLSTTALMLVQQELSRTVIPFSFPPESPVLRLLLAVANEDQRERYLTPYAEGKLRSATAISEPGAGADPAAMATRAVQDGTHWVLNGRKLWVSYMPQADFTIVLARTAAGRDHRGITAFIVDRDTPGFRIEREIPMLGGHRTYEIAIEDCRIPHSQVLGEPGSGFAHMQLRLTRRRLLMGPMCIGMARRALDMMCDHAKQRTTFGVRLADRQAIQWWIADAAIAIHACELMALDAAVKQDAGRDVRTEASMIKVFATEMASRVIDHAMQAFGAMGMTKEMPLQLMAQKVRTMRVYEGPTEVHRMVVARRQLAQGR</sequence>
<evidence type="ECO:0000259" key="4">
    <source>
        <dbReference type="Pfam" id="PF02770"/>
    </source>
</evidence>
<keyword evidence="2" id="KW-0560">Oxidoreductase</keyword>
<evidence type="ECO:0000256" key="1">
    <source>
        <dbReference type="ARBA" id="ARBA00022630"/>
    </source>
</evidence>
<proteinExistence type="predicted"/>